<dbReference type="SUPFAM" id="SSF47616">
    <property type="entry name" value="GST C-terminal domain-like"/>
    <property type="match status" value="1"/>
</dbReference>
<dbReference type="PANTHER" id="PTHR43968:SF6">
    <property type="entry name" value="GLUTATHIONE S-TRANSFERASE OMEGA"/>
    <property type="match status" value="1"/>
</dbReference>
<evidence type="ECO:0000259" key="4">
    <source>
        <dbReference type="PROSITE" id="PS50404"/>
    </source>
</evidence>
<dbReference type="Proteomes" id="UP000284021">
    <property type="component" value="Unassembled WGS sequence"/>
</dbReference>
<evidence type="ECO:0000256" key="2">
    <source>
        <dbReference type="ARBA" id="ARBA00022679"/>
    </source>
</evidence>
<dbReference type="InterPro" id="IPR045073">
    <property type="entry name" value="Omega/Tau-like"/>
</dbReference>
<comment type="catalytic activity">
    <reaction evidence="3">
        <text>RX + glutathione = an S-substituted glutathione + a halide anion + H(+)</text>
        <dbReference type="Rhea" id="RHEA:16437"/>
        <dbReference type="ChEBI" id="CHEBI:15378"/>
        <dbReference type="ChEBI" id="CHEBI:16042"/>
        <dbReference type="ChEBI" id="CHEBI:17792"/>
        <dbReference type="ChEBI" id="CHEBI:57925"/>
        <dbReference type="ChEBI" id="CHEBI:90779"/>
        <dbReference type="EC" id="2.5.1.18"/>
    </reaction>
</comment>
<evidence type="ECO:0000259" key="5">
    <source>
        <dbReference type="PROSITE" id="PS50405"/>
    </source>
</evidence>
<evidence type="ECO:0000313" key="7">
    <source>
        <dbReference type="Proteomes" id="UP000284021"/>
    </source>
</evidence>
<dbReference type="AlphaFoldDB" id="A0A418XAC0"/>
<dbReference type="SFLD" id="SFLDS00019">
    <property type="entry name" value="Glutathione_Transferase_(cytos"/>
    <property type="match status" value="1"/>
</dbReference>
<dbReference type="GO" id="GO:0005737">
    <property type="term" value="C:cytoplasm"/>
    <property type="evidence" value="ECO:0007669"/>
    <property type="project" value="TreeGrafter"/>
</dbReference>
<dbReference type="SUPFAM" id="SSF52833">
    <property type="entry name" value="Thioredoxin-like"/>
    <property type="match status" value="1"/>
</dbReference>
<proteinExistence type="predicted"/>
<dbReference type="CDD" id="cd00570">
    <property type="entry name" value="GST_N_family"/>
    <property type="match status" value="1"/>
</dbReference>
<evidence type="ECO:0000256" key="3">
    <source>
        <dbReference type="ARBA" id="ARBA00047960"/>
    </source>
</evidence>
<dbReference type="Pfam" id="PF13417">
    <property type="entry name" value="GST_N_3"/>
    <property type="match status" value="1"/>
</dbReference>
<name>A0A418XAC0_9PSED</name>
<sequence length="232" mass="27105">MKPRLISFKLCPFVQRAAIALQYKTVEYDIEYIDLANPPEWFLKISPLKKVPLLLVGDHVIFESTVINEYIDEAYPNKLHPSDLILRAHNRSWIEFGNGCTWSAFHLSVKEKEEDFNNVLDDLLNKFDQIEKAIGGAPFFNGSKFSLVDSSYAPLFQRLEYLNELRPGILDKKRHPRINAWKESLLTLNAVQRSAVPEIKELYHELLWKRQGYISQFLDEEKYGKKSAKRIY</sequence>
<reference evidence="6 7" key="1">
    <citation type="submission" date="2018-09" db="EMBL/GenBank/DDBJ databases">
        <authorList>
            <person name="Zhu H."/>
        </authorList>
    </citation>
    <scope>NUCLEOTIDE SEQUENCE [LARGE SCALE GENOMIC DNA]</scope>
    <source>
        <strain evidence="6 7">K1S02-6</strain>
    </source>
</reference>
<dbReference type="SFLD" id="SFLDG00358">
    <property type="entry name" value="Main_(cytGST)"/>
    <property type="match status" value="1"/>
</dbReference>
<dbReference type="EC" id="2.5.1.18" evidence="1"/>
<dbReference type="InterPro" id="IPR040079">
    <property type="entry name" value="Glutathione_S-Trfase"/>
</dbReference>
<dbReference type="GO" id="GO:0004364">
    <property type="term" value="F:glutathione transferase activity"/>
    <property type="evidence" value="ECO:0007669"/>
    <property type="project" value="UniProtKB-EC"/>
</dbReference>
<dbReference type="InterPro" id="IPR036249">
    <property type="entry name" value="Thioredoxin-like_sf"/>
</dbReference>
<gene>
    <name evidence="6" type="ORF">D3879_24570</name>
</gene>
<feature type="domain" description="GST N-terminal" evidence="4">
    <location>
        <begin position="1"/>
        <end position="79"/>
    </location>
</feature>
<protein>
    <recommendedName>
        <fullName evidence="1">glutathione transferase</fullName>
        <ecNumber evidence="1">2.5.1.18</ecNumber>
    </recommendedName>
</protein>
<dbReference type="SFLD" id="SFLDG01152">
    <property type="entry name" value="Main.3:_Omega-_and_Tau-like"/>
    <property type="match status" value="1"/>
</dbReference>
<feature type="domain" description="GST C-terminal" evidence="5">
    <location>
        <begin position="83"/>
        <end position="206"/>
    </location>
</feature>
<dbReference type="OrthoDB" id="9782992at2"/>
<dbReference type="EMBL" id="QYUR01000008">
    <property type="protein sequence ID" value="RJG09308.1"/>
    <property type="molecule type" value="Genomic_DNA"/>
</dbReference>
<dbReference type="InterPro" id="IPR004045">
    <property type="entry name" value="Glutathione_S-Trfase_N"/>
</dbReference>
<evidence type="ECO:0000313" key="6">
    <source>
        <dbReference type="EMBL" id="RJG09308.1"/>
    </source>
</evidence>
<accession>A0A418XAC0</accession>
<dbReference type="Gene3D" id="1.20.1050.10">
    <property type="match status" value="1"/>
</dbReference>
<dbReference type="InterPro" id="IPR050983">
    <property type="entry name" value="GST_Omega/HSP26"/>
</dbReference>
<keyword evidence="7" id="KW-1185">Reference proteome</keyword>
<dbReference type="Pfam" id="PF13410">
    <property type="entry name" value="GST_C_2"/>
    <property type="match status" value="1"/>
</dbReference>
<dbReference type="InterPro" id="IPR036282">
    <property type="entry name" value="Glutathione-S-Trfase_C_sf"/>
</dbReference>
<keyword evidence="2 6" id="KW-0808">Transferase</keyword>
<dbReference type="PROSITE" id="PS50404">
    <property type="entry name" value="GST_NTER"/>
    <property type="match status" value="1"/>
</dbReference>
<dbReference type="PANTHER" id="PTHR43968">
    <property type="match status" value="1"/>
</dbReference>
<evidence type="ECO:0000256" key="1">
    <source>
        <dbReference type="ARBA" id="ARBA00012452"/>
    </source>
</evidence>
<dbReference type="Gene3D" id="3.40.30.10">
    <property type="entry name" value="Glutaredoxin"/>
    <property type="match status" value="1"/>
</dbReference>
<organism evidence="6 7">
    <name type="scientific">Pseudomonas cavernicola</name>
    <dbReference type="NCBI Taxonomy" id="2320866"/>
    <lineage>
        <taxon>Bacteria</taxon>
        <taxon>Pseudomonadati</taxon>
        <taxon>Pseudomonadota</taxon>
        <taxon>Gammaproteobacteria</taxon>
        <taxon>Pseudomonadales</taxon>
        <taxon>Pseudomonadaceae</taxon>
        <taxon>Pseudomonas</taxon>
    </lineage>
</organism>
<comment type="caution">
    <text evidence="6">The sequence shown here is derived from an EMBL/GenBank/DDBJ whole genome shotgun (WGS) entry which is preliminary data.</text>
</comment>
<dbReference type="InterPro" id="IPR010987">
    <property type="entry name" value="Glutathione-S-Trfase_C-like"/>
</dbReference>
<dbReference type="PROSITE" id="PS50405">
    <property type="entry name" value="GST_CTER"/>
    <property type="match status" value="1"/>
</dbReference>